<protein>
    <recommendedName>
        <fullName evidence="6">Peptidase S54 rhomboid domain-containing protein</fullName>
    </recommendedName>
</protein>
<dbReference type="Pfam" id="PF01694">
    <property type="entry name" value="Rhomboid"/>
    <property type="match status" value="1"/>
</dbReference>
<feature type="transmembrane region" description="Helical" evidence="5">
    <location>
        <begin position="21"/>
        <end position="38"/>
    </location>
</feature>
<feature type="transmembrane region" description="Helical" evidence="5">
    <location>
        <begin position="187"/>
        <end position="205"/>
    </location>
</feature>
<dbReference type="InterPro" id="IPR035952">
    <property type="entry name" value="Rhomboid-like_sf"/>
</dbReference>
<keyword evidence="4 5" id="KW-0472">Membrane</keyword>
<evidence type="ECO:0000259" key="6">
    <source>
        <dbReference type="Pfam" id="PF01694"/>
    </source>
</evidence>
<dbReference type="STRING" id="393595.ABO_1938"/>
<dbReference type="KEGG" id="abo:ABO_1938"/>
<name>Q0VN62_ALCBS</name>
<feature type="transmembrane region" description="Helical" evidence="5">
    <location>
        <begin position="211"/>
        <end position="231"/>
    </location>
</feature>
<dbReference type="RefSeq" id="WP_011589217.1">
    <property type="nucleotide sequence ID" value="NC_008260.1"/>
</dbReference>
<evidence type="ECO:0000256" key="5">
    <source>
        <dbReference type="SAM" id="Phobius"/>
    </source>
</evidence>
<dbReference type="AlphaFoldDB" id="Q0VN62"/>
<feature type="transmembrane region" description="Helical" evidence="5">
    <location>
        <begin position="151"/>
        <end position="175"/>
    </location>
</feature>
<organism evidence="7 8">
    <name type="scientific">Alcanivorax borkumensis (strain ATCC 700651 / DSM 11573 / NCIMB 13689 / SK2)</name>
    <dbReference type="NCBI Taxonomy" id="393595"/>
    <lineage>
        <taxon>Bacteria</taxon>
        <taxon>Pseudomonadati</taxon>
        <taxon>Pseudomonadota</taxon>
        <taxon>Gammaproteobacteria</taxon>
        <taxon>Oceanospirillales</taxon>
        <taxon>Alcanivoracaceae</taxon>
        <taxon>Alcanivorax</taxon>
    </lineage>
</organism>
<reference evidence="7 8" key="1">
    <citation type="journal article" date="2006" name="Nat. Biotechnol.">
        <title>Genome sequence of the ubiquitous hydrocarbon-degrading marine bacterium Alcanivorax borkumensis.</title>
        <authorList>
            <person name="Schneiker S."/>
            <person name="Martins dos Santos V.A.P."/>
            <person name="Bartels D."/>
            <person name="Bekel T."/>
            <person name="Brecht M."/>
            <person name="Buhrmester J."/>
            <person name="Chernikova T.N."/>
            <person name="Denaro R."/>
            <person name="Ferrer M."/>
            <person name="Gertler C."/>
            <person name="Goesmann A."/>
            <person name="Golyshina O.V."/>
            <person name="Kaminski F."/>
            <person name="Khachane A.N."/>
            <person name="Lang S."/>
            <person name="Linke B."/>
            <person name="McHardy A.C."/>
            <person name="Meyer F."/>
            <person name="Nechitaylo T."/>
            <person name="Puehler A."/>
            <person name="Regenhardt D."/>
            <person name="Rupp O."/>
            <person name="Sabirova J.S."/>
            <person name="Selbitschka W."/>
            <person name="Yakimov M.M."/>
            <person name="Timmis K.N."/>
            <person name="Vorhoelter F.-J."/>
            <person name="Weidner S."/>
            <person name="Kaiser O."/>
            <person name="Golyshin P.N."/>
        </authorList>
    </citation>
    <scope>NUCLEOTIDE SEQUENCE [LARGE SCALE GENOMIC DNA]</scope>
    <source>
        <strain evidence="8">ATCC 700651 / DSM 11573 / NCIMB 13689 / SK2</strain>
    </source>
</reference>
<dbReference type="eggNOG" id="COG0705">
    <property type="taxonomic scope" value="Bacteria"/>
</dbReference>
<dbReference type="HOGENOM" id="CLU_570664_0_0_6"/>
<dbReference type="InterPro" id="IPR022764">
    <property type="entry name" value="Peptidase_S54_rhomboid_dom"/>
</dbReference>
<gene>
    <name evidence="7" type="ordered locus">ABO_1938</name>
</gene>
<evidence type="ECO:0000256" key="3">
    <source>
        <dbReference type="ARBA" id="ARBA00022989"/>
    </source>
</evidence>
<evidence type="ECO:0000256" key="1">
    <source>
        <dbReference type="ARBA" id="ARBA00004141"/>
    </source>
</evidence>
<keyword evidence="3 5" id="KW-1133">Transmembrane helix</keyword>
<feature type="transmembrane region" description="Helical" evidence="5">
    <location>
        <begin position="252"/>
        <end position="271"/>
    </location>
</feature>
<dbReference type="GO" id="GO:0016020">
    <property type="term" value="C:membrane"/>
    <property type="evidence" value="ECO:0007669"/>
    <property type="project" value="UniProtKB-SubCell"/>
</dbReference>
<keyword evidence="2 5" id="KW-0812">Transmembrane</keyword>
<comment type="subcellular location">
    <subcellularLocation>
        <location evidence="1">Membrane</location>
        <topology evidence="1">Multi-pass membrane protein</topology>
    </subcellularLocation>
</comment>
<evidence type="ECO:0000256" key="4">
    <source>
        <dbReference type="ARBA" id="ARBA00023136"/>
    </source>
</evidence>
<evidence type="ECO:0000313" key="7">
    <source>
        <dbReference type="EMBL" id="CAL17386.1"/>
    </source>
</evidence>
<dbReference type="SUPFAM" id="SSF144091">
    <property type="entry name" value="Rhomboid-like"/>
    <property type="match status" value="1"/>
</dbReference>
<dbReference type="Gene3D" id="1.20.1540.10">
    <property type="entry name" value="Rhomboid-like"/>
    <property type="match status" value="1"/>
</dbReference>
<accession>Q0VN62</accession>
<evidence type="ECO:0000256" key="2">
    <source>
        <dbReference type="ARBA" id="ARBA00022692"/>
    </source>
</evidence>
<keyword evidence="8" id="KW-1185">Reference proteome</keyword>
<dbReference type="Proteomes" id="UP000008871">
    <property type="component" value="Chromosome"/>
</dbReference>
<dbReference type="GO" id="GO:0004252">
    <property type="term" value="F:serine-type endopeptidase activity"/>
    <property type="evidence" value="ECO:0007669"/>
    <property type="project" value="InterPro"/>
</dbReference>
<dbReference type="EMBL" id="AM286690">
    <property type="protein sequence ID" value="CAL17386.1"/>
    <property type="molecule type" value="Genomic_DNA"/>
</dbReference>
<sequence length="462" mass="50810">MTTPTTAQTTADPTAPAWRNGPWVMALVAIALIAGQLFNNANTPQPVLNWYSSSGLKNLEWNNYLSWLRFNNQSALSQQLEARAAMDPHAYSAALFADDFVADSQRRAHDFWSPAETEQWKRLREQIPAQVATSNLYRWGLPNSSPRPARFFTAPFTGGSLWLTLAAVLLLAPLASTLERRLGHGRVLALWILGCLVSGVGYLLLASPGQVPFHGPAAPLLIWFGAFFGLQHSPLQLPIWHPKHKQWQRRPVSPYTLLPLPIAVMAAVALFSTPLLANLSAGIAAFIAGLLLVQIMQPQPIEPEQHDNSPMDPQQLSSLTRGWDALGQLDGDAAHAAFAQVLTREPDHFDALTGQFTAQQLLNDNASWESTAQQLFCSPATEKGQATQVARCWQQYQQRSGAPLSAAVGWTLLKTLTRAEEFQPAEKLARQLDDHSLKADAIAQLRARLIQEGLTHRAKTLA</sequence>
<evidence type="ECO:0000313" key="8">
    <source>
        <dbReference type="Proteomes" id="UP000008871"/>
    </source>
</evidence>
<proteinExistence type="predicted"/>
<dbReference type="OrthoDB" id="6077128at2"/>
<feature type="domain" description="Peptidase S54 rhomboid" evidence="6">
    <location>
        <begin position="149"/>
        <end position="295"/>
    </location>
</feature>